<dbReference type="EMBL" id="BOPG01000044">
    <property type="protein sequence ID" value="GIJ58961.1"/>
    <property type="molecule type" value="Genomic_DNA"/>
</dbReference>
<dbReference type="InterPro" id="IPR036388">
    <property type="entry name" value="WH-like_DNA-bd_sf"/>
</dbReference>
<comment type="caution">
    <text evidence="5">The sequence shown here is derived from an EMBL/GenBank/DDBJ whole genome shotgun (WGS) entry which is preliminary data.</text>
</comment>
<dbReference type="GO" id="GO:0045892">
    <property type="term" value="P:negative regulation of DNA-templated transcription"/>
    <property type="evidence" value="ECO:0007669"/>
    <property type="project" value="InterPro"/>
</dbReference>
<keyword evidence="4" id="KW-0804">Transcription</keyword>
<dbReference type="Proteomes" id="UP000612585">
    <property type="component" value="Unassembled WGS sequence"/>
</dbReference>
<dbReference type="InterPro" id="IPR036390">
    <property type="entry name" value="WH_DNA-bd_sf"/>
</dbReference>
<evidence type="ECO:0000256" key="1">
    <source>
        <dbReference type="ARBA" id="ARBA00011046"/>
    </source>
</evidence>
<gene>
    <name evidence="5" type="ORF">Vau01_064770</name>
</gene>
<evidence type="ECO:0000256" key="2">
    <source>
        <dbReference type="ARBA" id="ARBA00023015"/>
    </source>
</evidence>
<dbReference type="Pfam" id="PF03965">
    <property type="entry name" value="Penicillinase_R"/>
    <property type="match status" value="1"/>
</dbReference>
<keyword evidence="6" id="KW-1185">Reference proteome</keyword>
<dbReference type="RefSeq" id="WP_204000513.1">
    <property type="nucleotide sequence ID" value="NZ_BOPG01000044.1"/>
</dbReference>
<dbReference type="InterPro" id="IPR005650">
    <property type="entry name" value="BlaI_family"/>
</dbReference>
<dbReference type="SUPFAM" id="SSF46785">
    <property type="entry name" value="Winged helix' DNA-binding domain"/>
    <property type="match status" value="1"/>
</dbReference>
<proteinExistence type="inferred from homology"/>
<evidence type="ECO:0000313" key="6">
    <source>
        <dbReference type="Proteomes" id="UP000612585"/>
    </source>
</evidence>
<accession>A0A8J4E2H2</accession>
<name>A0A8J4E2H2_9ACTN</name>
<keyword evidence="2" id="KW-0805">Transcription regulation</keyword>
<reference evidence="5" key="1">
    <citation type="submission" date="2021-01" db="EMBL/GenBank/DDBJ databases">
        <title>Whole genome shotgun sequence of Virgisporangium aurantiacum NBRC 16421.</title>
        <authorList>
            <person name="Komaki H."/>
            <person name="Tamura T."/>
        </authorList>
    </citation>
    <scope>NUCLEOTIDE SEQUENCE</scope>
    <source>
        <strain evidence="5">NBRC 16421</strain>
    </source>
</reference>
<dbReference type="GO" id="GO:0003677">
    <property type="term" value="F:DNA binding"/>
    <property type="evidence" value="ECO:0007669"/>
    <property type="project" value="UniProtKB-KW"/>
</dbReference>
<evidence type="ECO:0000256" key="4">
    <source>
        <dbReference type="ARBA" id="ARBA00023163"/>
    </source>
</evidence>
<sequence>MARLGELERAVMNVLWAASEPLPAKAIGDAVGADHAITTVLTVLSRLERKGVVVRDKTGRAHTYRAAASREDHVAELMREALGTAADTDAALARFVSHASPEEAAALRRALEGLG</sequence>
<keyword evidence="3" id="KW-0238">DNA-binding</keyword>
<organism evidence="5 6">
    <name type="scientific">Virgisporangium aurantiacum</name>
    <dbReference type="NCBI Taxonomy" id="175570"/>
    <lineage>
        <taxon>Bacteria</taxon>
        <taxon>Bacillati</taxon>
        <taxon>Actinomycetota</taxon>
        <taxon>Actinomycetes</taxon>
        <taxon>Micromonosporales</taxon>
        <taxon>Micromonosporaceae</taxon>
        <taxon>Virgisporangium</taxon>
    </lineage>
</organism>
<evidence type="ECO:0008006" key="7">
    <source>
        <dbReference type="Google" id="ProtNLM"/>
    </source>
</evidence>
<evidence type="ECO:0000313" key="5">
    <source>
        <dbReference type="EMBL" id="GIJ58961.1"/>
    </source>
</evidence>
<evidence type="ECO:0000256" key="3">
    <source>
        <dbReference type="ARBA" id="ARBA00023125"/>
    </source>
</evidence>
<dbReference type="AlphaFoldDB" id="A0A8J4E2H2"/>
<protein>
    <recommendedName>
        <fullName evidence="7">Transcriptional regulator</fullName>
    </recommendedName>
</protein>
<dbReference type="Gene3D" id="6.10.140.850">
    <property type="match status" value="1"/>
</dbReference>
<comment type="similarity">
    <text evidence="1">Belongs to the BlaI transcriptional regulatory family.</text>
</comment>
<dbReference type="Gene3D" id="1.10.10.10">
    <property type="entry name" value="Winged helix-like DNA-binding domain superfamily/Winged helix DNA-binding domain"/>
    <property type="match status" value="1"/>
</dbReference>